<evidence type="ECO:0000313" key="1">
    <source>
        <dbReference type="EMBL" id="QNO53234.1"/>
    </source>
</evidence>
<proteinExistence type="predicted"/>
<sequence length="74" mass="8771">MPWEDEKEEKAEALDSWMESTEEELEFAEAIHEILENSCTKDEFLRLAKAKLREYKNPWIEDTLQSILNLDLAI</sequence>
<dbReference type="AlphaFoldDB" id="A0A7G9YZ00"/>
<dbReference type="EMBL" id="MT631534">
    <property type="protein sequence ID" value="QNO53234.1"/>
    <property type="molecule type" value="Genomic_DNA"/>
</dbReference>
<organism evidence="1">
    <name type="scientific">Candidatus Methanophagaceae archaeon ANME-1 ERB6</name>
    <dbReference type="NCBI Taxonomy" id="2759912"/>
    <lineage>
        <taxon>Archaea</taxon>
        <taxon>Methanobacteriati</taxon>
        <taxon>Methanobacteriota</taxon>
        <taxon>Stenosarchaea group</taxon>
        <taxon>Methanomicrobia</taxon>
        <taxon>Candidatus Methanophagales</taxon>
        <taxon>Candidatus Methanophagaceae</taxon>
    </lineage>
</organism>
<name>A0A7G9YZ00_9EURY</name>
<accession>A0A7G9YZ00</accession>
<gene>
    <name evidence="1" type="ORF">HNLOENAD_00034</name>
</gene>
<protein>
    <submittedName>
        <fullName evidence="1">Uncharacterized protein</fullName>
    </submittedName>
</protein>
<reference evidence="1" key="1">
    <citation type="submission" date="2020-06" db="EMBL/GenBank/DDBJ databases">
        <title>Unique genomic features of the anaerobic methanotrophic archaea.</title>
        <authorList>
            <person name="Chadwick G.L."/>
            <person name="Skennerton C.T."/>
            <person name="Laso-Perez R."/>
            <person name="Leu A.O."/>
            <person name="Speth D.R."/>
            <person name="Yu H."/>
            <person name="Morgan-Lang C."/>
            <person name="Hatzenpichler R."/>
            <person name="Goudeau D."/>
            <person name="Malmstrom R."/>
            <person name="Brazelton W.J."/>
            <person name="Woyke T."/>
            <person name="Hallam S.J."/>
            <person name="Tyson G.W."/>
            <person name="Wegener G."/>
            <person name="Boetius A."/>
            <person name="Orphan V."/>
        </authorList>
    </citation>
    <scope>NUCLEOTIDE SEQUENCE</scope>
</reference>